<dbReference type="Proteomes" id="UP001239111">
    <property type="component" value="Chromosome 3"/>
</dbReference>
<proteinExistence type="predicted"/>
<accession>A0ACC2NJD3</accession>
<evidence type="ECO:0000313" key="2">
    <source>
        <dbReference type="Proteomes" id="UP001239111"/>
    </source>
</evidence>
<name>A0ACC2NJD3_9HYME</name>
<gene>
    <name evidence="1" type="ORF">QAD02_002270</name>
</gene>
<comment type="caution">
    <text evidence="1">The sequence shown here is derived from an EMBL/GenBank/DDBJ whole genome shotgun (WGS) entry which is preliminary data.</text>
</comment>
<evidence type="ECO:0000313" key="1">
    <source>
        <dbReference type="EMBL" id="KAJ8671011.1"/>
    </source>
</evidence>
<keyword evidence="2" id="KW-1185">Reference proteome</keyword>
<protein>
    <submittedName>
        <fullName evidence="1">Uncharacterized protein</fullName>
    </submittedName>
</protein>
<feature type="non-terminal residue" evidence="1">
    <location>
        <position position="604"/>
    </location>
</feature>
<sequence length="604" mass="66780">LSSGEVSMDSWNLREQLCLASSVLKSGDQDWMTVSHSIKSIADRVSMRPSDWFSHKSCAQQYAHLIENVNIPRRRKKDVGETSVECIVKRLTHDRISELSRLLEFERGSYLQLKNEWSLLKNGTISNDKLRKMWCVLEEEKELARDNVELCCFRDQDNSGEIPPKINPFDGEPNIDLSQRGIVWSDEKIDGGECINRTRDVSSSVSNSLRQALDVEISLTETNVMKLSSPLAAKTFENSGRLIVQSSLPGESGLSDTHHASQALLPRNVPTLTKLLGVSSPKIQGTAHYDSLSCTSSSRLENFETCSGKETSTGAIETKYCRESMDVNSPLPGRNGCETSKIDINLDHGTMSREESTQEDKIDKVTRDIGETTERGVLNDPSTSDVASSSGDVFSSSHSRVIRPSGALSPKDSDDSNFSSDTPSNEMCIGEIDSSTSNIAEIIGTPIDSMNTNAPDEFFQNRADPESSDQTPAVCVKMIGSEATRTRVKMDDELRLNDLSTDNVPLLKKSIPQAATKNVDTVNEESIRKFDGYREFFHGTRDNAHQRTAECCETASNESIEVNADILLVLEHGDVSSSLEETRNRVEQEAHPHNSATNVTSSRE</sequence>
<feature type="non-terminal residue" evidence="1">
    <location>
        <position position="1"/>
    </location>
</feature>
<reference evidence="1" key="1">
    <citation type="submission" date="2023-04" db="EMBL/GenBank/DDBJ databases">
        <title>A chromosome-level genome assembly of the parasitoid wasp Eretmocerus hayati.</title>
        <authorList>
            <person name="Zhong Y."/>
            <person name="Liu S."/>
            <person name="Liu Y."/>
        </authorList>
    </citation>
    <scope>NUCLEOTIDE SEQUENCE</scope>
    <source>
        <strain evidence="1">ZJU_SS_LIU_2023</strain>
    </source>
</reference>
<organism evidence="1 2">
    <name type="scientific">Eretmocerus hayati</name>
    <dbReference type="NCBI Taxonomy" id="131215"/>
    <lineage>
        <taxon>Eukaryota</taxon>
        <taxon>Metazoa</taxon>
        <taxon>Ecdysozoa</taxon>
        <taxon>Arthropoda</taxon>
        <taxon>Hexapoda</taxon>
        <taxon>Insecta</taxon>
        <taxon>Pterygota</taxon>
        <taxon>Neoptera</taxon>
        <taxon>Endopterygota</taxon>
        <taxon>Hymenoptera</taxon>
        <taxon>Apocrita</taxon>
        <taxon>Proctotrupomorpha</taxon>
        <taxon>Chalcidoidea</taxon>
        <taxon>Aphelinidae</taxon>
        <taxon>Aphelininae</taxon>
        <taxon>Eretmocerus</taxon>
    </lineage>
</organism>
<dbReference type="EMBL" id="CM056743">
    <property type="protein sequence ID" value="KAJ8671011.1"/>
    <property type="molecule type" value="Genomic_DNA"/>
</dbReference>